<evidence type="ECO:0000313" key="1">
    <source>
        <dbReference type="EMBL" id="KAF2469578.1"/>
    </source>
</evidence>
<reference evidence="1" key="1">
    <citation type="journal article" date="2020" name="Stud. Mycol.">
        <title>101 Dothideomycetes genomes: a test case for predicting lifestyles and emergence of pathogens.</title>
        <authorList>
            <person name="Haridas S."/>
            <person name="Albert R."/>
            <person name="Binder M."/>
            <person name="Bloem J."/>
            <person name="Labutti K."/>
            <person name="Salamov A."/>
            <person name="Andreopoulos B."/>
            <person name="Baker S."/>
            <person name="Barry K."/>
            <person name="Bills G."/>
            <person name="Bluhm B."/>
            <person name="Cannon C."/>
            <person name="Castanera R."/>
            <person name="Culley D."/>
            <person name="Daum C."/>
            <person name="Ezra D."/>
            <person name="Gonzalez J."/>
            <person name="Henrissat B."/>
            <person name="Kuo A."/>
            <person name="Liang C."/>
            <person name="Lipzen A."/>
            <person name="Lutzoni F."/>
            <person name="Magnuson J."/>
            <person name="Mondo S."/>
            <person name="Nolan M."/>
            <person name="Ohm R."/>
            <person name="Pangilinan J."/>
            <person name="Park H.-J."/>
            <person name="Ramirez L."/>
            <person name="Alfaro M."/>
            <person name="Sun H."/>
            <person name="Tritt A."/>
            <person name="Yoshinaga Y."/>
            <person name="Zwiers L.-H."/>
            <person name="Turgeon B."/>
            <person name="Goodwin S."/>
            <person name="Spatafora J."/>
            <person name="Crous P."/>
            <person name="Grigoriev I."/>
        </authorList>
    </citation>
    <scope>NUCLEOTIDE SEQUENCE</scope>
    <source>
        <strain evidence="1">ATCC 200398</strain>
    </source>
</reference>
<dbReference type="EMBL" id="MU003511">
    <property type="protein sequence ID" value="KAF2469578.1"/>
    <property type="molecule type" value="Genomic_DNA"/>
</dbReference>
<proteinExistence type="predicted"/>
<protein>
    <submittedName>
        <fullName evidence="1">Uncharacterized protein</fullName>
    </submittedName>
</protein>
<comment type="caution">
    <text evidence="1">The sequence shown here is derived from an EMBL/GenBank/DDBJ whole genome shotgun (WGS) entry which is preliminary data.</text>
</comment>
<accession>A0ACB6QRE8</accession>
<dbReference type="Proteomes" id="UP000799755">
    <property type="component" value="Unassembled WGS sequence"/>
</dbReference>
<keyword evidence="2" id="KW-1185">Reference proteome</keyword>
<gene>
    <name evidence="1" type="ORF">BDR25DRAFT_356310</name>
</gene>
<name>A0ACB6QRE8_9PLEO</name>
<evidence type="ECO:0000313" key="2">
    <source>
        <dbReference type="Proteomes" id="UP000799755"/>
    </source>
</evidence>
<sequence length="441" mass="48413">MSPHTLNPVSCQPCTSAPFSPGLGTTKHSPRPHSRSLPKPPYVTRDLINHTALSGLPIGSAEKRKEAGGCEREAKTNLVLDNKTTMDYGGYSSIGQKVIKHASARSSSFASNFSASALVDSRRREDEGPSVLPVFRKVTFSPLIGEMYASPSAPGAVFIPPHPGAPPQPQYPQQPQGYVIPPHPGAPPQPQNAFSPPTYALPPHPGAPPQPPALNQPPGFALPPHNQHALPVGNTPIPSHPGEAPIPPDDPFSHIRDLPIFPLSTDADLAKLGNAIQSLSKQRSKIVRNDVYAPMAFAGNDISTKMRTQPMNCAVYTRYATPKDFVSDSEEGGIIVDVVETRGKHKWMGNAVRLRMSREGTIMVRDKWHIKLREGTMWNKSSNWKPVESVKLEVKKGEMVELGMVGRWERWVAVEERTSMWGRFEKEYKVPKMPEQIGERT</sequence>
<organism evidence="1 2">
    <name type="scientific">Lindgomyces ingoldianus</name>
    <dbReference type="NCBI Taxonomy" id="673940"/>
    <lineage>
        <taxon>Eukaryota</taxon>
        <taxon>Fungi</taxon>
        <taxon>Dikarya</taxon>
        <taxon>Ascomycota</taxon>
        <taxon>Pezizomycotina</taxon>
        <taxon>Dothideomycetes</taxon>
        <taxon>Pleosporomycetidae</taxon>
        <taxon>Pleosporales</taxon>
        <taxon>Lindgomycetaceae</taxon>
        <taxon>Lindgomyces</taxon>
    </lineage>
</organism>